<dbReference type="Proteomes" id="UP000019141">
    <property type="component" value="Unassembled WGS sequence"/>
</dbReference>
<comment type="similarity">
    <text evidence="2">Belongs to the hyi family.</text>
</comment>
<comment type="caution">
    <text evidence="5">The sequence shown here is derived from an EMBL/GenBank/DDBJ whole genome shotgun (WGS) entry which is preliminary data.</text>
</comment>
<evidence type="ECO:0000313" key="5">
    <source>
        <dbReference type="EMBL" id="ETW94111.1"/>
    </source>
</evidence>
<dbReference type="PANTHER" id="PTHR43489:SF6">
    <property type="entry name" value="HYDROXYPYRUVATE ISOMERASE-RELATED"/>
    <property type="match status" value="1"/>
</dbReference>
<keyword evidence="6" id="KW-1185">Reference proteome</keyword>
<dbReference type="PANTHER" id="PTHR43489">
    <property type="entry name" value="ISOMERASE"/>
    <property type="match status" value="1"/>
</dbReference>
<protein>
    <recommendedName>
        <fullName evidence="4">Xylose isomerase-like TIM barrel domain-containing protein</fullName>
    </recommendedName>
</protein>
<dbReference type="InterPro" id="IPR026040">
    <property type="entry name" value="HyI-like"/>
</dbReference>
<dbReference type="Pfam" id="PF01261">
    <property type="entry name" value="AP_endonuc_2"/>
    <property type="match status" value="1"/>
</dbReference>
<feature type="active site" description="Proton donor/acceptor" evidence="3">
    <location>
        <position position="154"/>
    </location>
</feature>
<dbReference type="GO" id="GO:0046487">
    <property type="term" value="P:glyoxylate metabolic process"/>
    <property type="evidence" value="ECO:0007669"/>
    <property type="project" value="TreeGrafter"/>
</dbReference>
<dbReference type="PATRIC" id="fig|1429438.4.peg.6818"/>
<feature type="domain" description="Xylose isomerase-like TIM barrel" evidence="4">
    <location>
        <begin position="33"/>
        <end position="266"/>
    </location>
</feature>
<dbReference type="PIRSF" id="PIRSF006241">
    <property type="entry name" value="HyI"/>
    <property type="match status" value="1"/>
</dbReference>
<dbReference type="InterPro" id="IPR050417">
    <property type="entry name" value="Sugar_Epim/Isomerase"/>
</dbReference>
<evidence type="ECO:0000256" key="1">
    <source>
        <dbReference type="ARBA" id="ARBA00023235"/>
    </source>
</evidence>
<dbReference type="FunFam" id="3.20.20.150:FF:000007">
    <property type="entry name" value="Hydroxypyruvate isomerase"/>
    <property type="match status" value="1"/>
</dbReference>
<evidence type="ECO:0000259" key="4">
    <source>
        <dbReference type="Pfam" id="PF01261"/>
    </source>
</evidence>
<dbReference type="InterPro" id="IPR013022">
    <property type="entry name" value="Xyl_isomerase-like_TIM-brl"/>
</dbReference>
<dbReference type="EMBL" id="AZHW01001117">
    <property type="protein sequence ID" value="ETW94111.1"/>
    <property type="molecule type" value="Genomic_DNA"/>
</dbReference>
<dbReference type="Gene3D" id="3.20.20.150">
    <property type="entry name" value="Divalent-metal-dependent TIM barrel enzymes"/>
    <property type="match status" value="1"/>
</dbReference>
<proteinExistence type="inferred from homology"/>
<gene>
    <name evidence="5" type="ORF">ETSY1_36270</name>
</gene>
<evidence type="ECO:0000256" key="2">
    <source>
        <dbReference type="PIRNR" id="PIRNR006241"/>
    </source>
</evidence>
<feature type="active site" description="Proton donor/acceptor" evidence="3">
    <location>
        <position position="251"/>
    </location>
</feature>
<dbReference type="InterPro" id="IPR036237">
    <property type="entry name" value="Xyl_isomerase-like_sf"/>
</dbReference>
<reference evidence="5 6" key="1">
    <citation type="journal article" date="2014" name="Nature">
        <title>An environmental bacterial taxon with a large and distinct metabolic repertoire.</title>
        <authorList>
            <person name="Wilson M.C."/>
            <person name="Mori T."/>
            <person name="Ruckert C."/>
            <person name="Uria A.R."/>
            <person name="Helf M.J."/>
            <person name="Takada K."/>
            <person name="Gernert C."/>
            <person name="Steffens U.A."/>
            <person name="Heycke N."/>
            <person name="Schmitt S."/>
            <person name="Rinke C."/>
            <person name="Helfrich E.J."/>
            <person name="Brachmann A.O."/>
            <person name="Gurgui C."/>
            <person name="Wakimoto T."/>
            <person name="Kracht M."/>
            <person name="Crusemann M."/>
            <person name="Hentschel U."/>
            <person name="Abe I."/>
            <person name="Matsunaga S."/>
            <person name="Kalinowski J."/>
            <person name="Takeyama H."/>
            <person name="Piel J."/>
        </authorList>
    </citation>
    <scope>NUCLEOTIDE SEQUENCE [LARGE SCALE GENOMIC DNA]</scope>
    <source>
        <strain evidence="6">TSY1</strain>
    </source>
</reference>
<dbReference type="HOGENOM" id="CLU_050006_1_2_7"/>
<evidence type="ECO:0000256" key="3">
    <source>
        <dbReference type="PIRSR" id="PIRSR006241-50"/>
    </source>
</evidence>
<dbReference type="AlphaFoldDB" id="W4L9U5"/>
<accession>W4L9U5</accession>
<name>W4L9U5_ENTF1</name>
<dbReference type="SUPFAM" id="SSF51658">
    <property type="entry name" value="Xylose isomerase-like"/>
    <property type="match status" value="1"/>
</dbReference>
<sequence length="270" mass="29760">MAGSRLRGDINMPKLEANLQFMFNEYDVLDRYDAAANAGFKGVELQSPYSLPINAIVERLEKNGLQHVIINLPTADPDTGKNNIGLNPARKALFKERLQMAVDYASGLGCIGVNTGVGPLPEGVDPEAAWATLVENQQLAAEALAGVGVKALVEAINTYDQPGFFIHTTAQSKRLIEAVGHPNIGIQYDFYHMQQMEGNLARTVRENVDQIWHMQMADTPGRHEPETGEINYHFLLPYLDEIGYQGWVGCEYNPLNGTEAGLSWAARYLA</sequence>
<organism evidence="5 6">
    <name type="scientific">Entotheonella factor</name>
    <dbReference type="NCBI Taxonomy" id="1429438"/>
    <lineage>
        <taxon>Bacteria</taxon>
        <taxon>Pseudomonadati</taxon>
        <taxon>Nitrospinota/Tectimicrobiota group</taxon>
        <taxon>Candidatus Tectimicrobiota</taxon>
        <taxon>Candidatus Entotheonellia</taxon>
        <taxon>Candidatus Entotheonellales</taxon>
        <taxon>Candidatus Entotheonellaceae</taxon>
        <taxon>Candidatus Entotheonella</taxon>
    </lineage>
</organism>
<keyword evidence="1 2" id="KW-0413">Isomerase</keyword>
<evidence type="ECO:0000313" key="6">
    <source>
        <dbReference type="Proteomes" id="UP000019141"/>
    </source>
</evidence>
<dbReference type="GO" id="GO:0008903">
    <property type="term" value="F:hydroxypyruvate isomerase activity"/>
    <property type="evidence" value="ECO:0007669"/>
    <property type="project" value="TreeGrafter"/>
</dbReference>